<feature type="signal peptide" evidence="2">
    <location>
        <begin position="1"/>
        <end position="32"/>
    </location>
</feature>
<feature type="chain" id="PRO_5046217385" evidence="2">
    <location>
        <begin position="33"/>
        <end position="545"/>
    </location>
</feature>
<dbReference type="RefSeq" id="WP_224966305.1">
    <property type="nucleotide sequence ID" value="NZ_BAAAYK010000038.1"/>
</dbReference>
<dbReference type="CDD" id="cd00995">
    <property type="entry name" value="PBP2_NikA_DppA_OppA_like"/>
    <property type="match status" value="1"/>
</dbReference>
<keyword evidence="2" id="KW-0732">Signal</keyword>
<organism evidence="4 5">
    <name type="scientific">Saccharopolyspora gregorii</name>
    <dbReference type="NCBI Taxonomy" id="33914"/>
    <lineage>
        <taxon>Bacteria</taxon>
        <taxon>Bacillati</taxon>
        <taxon>Actinomycetota</taxon>
        <taxon>Actinomycetes</taxon>
        <taxon>Pseudonocardiales</taxon>
        <taxon>Pseudonocardiaceae</taxon>
        <taxon>Saccharopolyspora</taxon>
    </lineage>
</organism>
<dbReference type="Gene3D" id="3.40.190.10">
    <property type="entry name" value="Periplasmic binding protein-like II"/>
    <property type="match status" value="1"/>
</dbReference>
<dbReference type="Gene3D" id="3.90.76.10">
    <property type="entry name" value="Dipeptide-binding Protein, Domain 1"/>
    <property type="match status" value="1"/>
</dbReference>
<dbReference type="Proteomes" id="UP001500483">
    <property type="component" value="Unassembled WGS sequence"/>
</dbReference>
<dbReference type="InterPro" id="IPR000914">
    <property type="entry name" value="SBP_5_dom"/>
</dbReference>
<dbReference type="PROSITE" id="PS51257">
    <property type="entry name" value="PROKAR_LIPOPROTEIN"/>
    <property type="match status" value="1"/>
</dbReference>
<dbReference type="Pfam" id="PF00496">
    <property type="entry name" value="SBP_bac_5"/>
    <property type="match status" value="1"/>
</dbReference>
<evidence type="ECO:0000256" key="1">
    <source>
        <dbReference type="SAM" id="MobiDB-lite"/>
    </source>
</evidence>
<comment type="caution">
    <text evidence="4">The sequence shown here is derived from an EMBL/GenBank/DDBJ whole genome shotgun (WGS) entry which is preliminary data.</text>
</comment>
<evidence type="ECO:0000313" key="5">
    <source>
        <dbReference type="Proteomes" id="UP001500483"/>
    </source>
</evidence>
<protein>
    <submittedName>
        <fullName evidence="4">ABC transporter substrate-binding protein</fullName>
    </submittedName>
</protein>
<proteinExistence type="predicted"/>
<dbReference type="PANTHER" id="PTHR30290">
    <property type="entry name" value="PERIPLASMIC BINDING COMPONENT OF ABC TRANSPORTER"/>
    <property type="match status" value="1"/>
</dbReference>
<dbReference type="SUPFAM" id="SSF53850">
    <property type="entry name" value="Periplasmic binding protein-like II"/>
    <property type="match status" value="1"/>
</dbReference>
<keyword evidence="5" id="KW-1185">Reference proteome</keyword>
<evidence type="ECO:0000256" key="2">
    <source>
        <dbReference type="SAM" id="SignalP"/>
    </source>
</evidence>
<gene>
    <name evidence="4" type="ORF">GCM10020366_66470</name>
</gene>
<evidence type="ECO:0000313" key="4">
    <source>
        <dbReference type="EMBL" id="GAA3365666.1"/>
    </source>
</evidence>
<dbReference type="InterPro" id="IPR039424">
    <property type="entry name" value="SBP_5"/>
</dbReference>
<feature type="region of interest" description="Disordered" evidence="1">
    <location>
        <begin position="143"/>
        <end position="163"/>
    </location>
</feature>
<name>A0ABP6S1T6_9PSEU</name>
<sequence length="545" mass="58979">MRKGRLAAMLAAPLAVALLASGCGGGGSSASADTVTVEWGEPENPLIPGNTTEVNGGNVIDSIFSGLVKYSPDDASVSNEMAEQITPSPDNKSFTIKIKPGWTFHDGSPVTADSFVKAWNYTAYGPNGQQGASFFEQIKGYDDVNPADPDGASGPQEAPKPTAETMSGLKVLDPNTFQVELKAPLAIFPTMLGYSAFYPLPEVFYTDKDGFEDKPIGNGPFKFDSRSPNESLTVTRYDEFKGEDKAKVGAVEFKVYDELDTAYQDLVSGNLDFIRQVPVSALTGDKWRADLGEGAQEKPGLLTQNIAFPLYDERFKNPDLRKAISMAIDRPTITQQIFAGSRQPADGWTSPSVEGFVPGQCGEYCTFNPEKAKQLLAKAGGFDGTLTIITNGDGGHNEWSEAVASSIRQNLGIDVQYTPTPTFSEFRRQANAREFTGMYRTGWVADYPNIETFLTQLYRTGASSNDGEYSNPAFDAALDKANAAPNVEAANKLYADAEKLLANDMPVIPLWTQPVQAGFSTERLAEAKATPFRKLDLTSVTLKQQ</sequence>
<accession>A0ABP6S1T6</accession>
<dbReference type="PANTHER" id="PTHR30290:SF83">
    <property type="entry name" value="ABC TRANSPORTER SUBSTRATE-BINDING PROTEIN"/>
    <property type="match status" value="1"/>
</dbReference>
<dbReference type="Gene3D" id="3.10.105.10">
    <property type="entry name" value="Dipeptide-binding Protein, Domain 3"/>
    <property type="match status" value="1"/>
</dbReference>
<evidence type="ECO:0000259" key="3">
    <source>
        <dbReference type="Pfam" id="PF00496"/>
    </source>
</evidence>
<dbReference type="PIRSF" id="PIRSF002741">
    <property type="entry name" value="MppA"/>
    <property type="match status" value="1"/>
</dbReference>
<reference evidence="5" key="1">
    <citation type="journal article" date="2019" name="Int. J. Syst. Evol. Microbiol.">
        <title>The Global Catalogue of Microorganisms (GCM) 10K type strain sequencing project: providing services to taxonomists for standard genome sequencing and annotation.</title>
        <authorList>
            <consortium name="The Broad Institute Genomics Platform"/>
            <consortium name="The Broad Institute Genome Sequencing Center for Infectious Disease"/>
            <person name="Wu L."/>
            <person name="Ma J."/>
        </authorList>
    </citation>
    <scope>NUCLEOTIDE SEQUENCE [LARGE SCALE GENOMIC DNA]</scope>
    <source>
        <strain evidence="5">JCM 9687</strain>
    </source>
</reference>
<feature type="domain" description="Solute-binding protein family 5" evidence="3">
    <location>
        <begin position="78"/>
        <end position="464"/>
    </location>
</feature>
<dbReference type="EMBL" id="BAAAYK010000038">
    <property type="protein sequence ID" value="GAA3365666.1"/>
    <property type="molecule type" value="Genomic_DNA"/>
</dbReference>
<dbReference type="InterPro" id="IPR030678">
    <property type="entry name" value="Peptide/Ni-bd"/>
</dbReference>